<dbReference type="PANTHER" id="PTHR11374">
    <property type="entry name" value="UDP-GLUCOSE DEHYDROGENASE/UDP-MANNAC DEHYDROGENASE"/>
    <property type="match status" value="1"/>
</dbReference>
<dbReference type="FunCoup" id="B3RZB4">
    <property type="interactions" value="1312"/>
</dbReference>
<feature type="binding site" evidence="10">
    <location>
        <position position="183"/>
    </location>
    <ligand>
        <name>NAD(+)</name>
        <dbReference type="ChEBI" id="CHEBI:57540"/>
    </ligand>
</feature>
<dbReference type="InterPro" id="IPR028356">
    <property type="entry name" value="UDPglc_DH_euk"/>
</dbReference>
<dbReference type="GO" id="GO:0005634">
    <property type="term" value="C:nucleus"/>
    <property type="evidence" value="ECO:0000318"/>
    <property type="project" value="GO_Central"/>
</dbReference>
<name>B3RZB4_TRIAD</name>
<dbReference type="Pfam" id="PF03721">
    <property type="entry name" value="UDPG_MGDP_dh_N"/>
    <property type="match status" value="1"/>
</dbReference>
<dbReference type="Pfam" id="PF03720">
    <property type="entry name" value="UDPG_MGDP_dh_C"/>
    <property type="match status" value="1"/>
</dbReference>
<accession>B3RZB4</accession>
<proteinExistence type="inferred from homology"/>
<dbReference type="CTD" id="6754552"/>
<keyword evidence="6 8" id="KW-0520">NAD</keyword>
<dbReference type="PhylomeDB" id="B3RZB4"/>
<comment type="similarity">
    <text evidence="2 8">Belongs to the UDP-glucose/GDP-mannose dehydrogenase family.</text>
</comment>
<organism evidence="12 13">
    <name type="scientific">Trichoplax adhaerens</name>
    <name type="common">Trichoplax reptans</name>
    <dbReference type="NCBI Taxonomy" id="10228"/>
    <lineage>
        <taxon>Eukaryota</taxon>
        <taxon>Metazoa</taxon>
        <taxon>Placozoa</taxon>
        <taxon>Uniplacotomia</taxon>
        <taxon>Trichoplacea</taxon>
        <taxon>Trichoplacidae</taxon>
        <taxon>Trichoplax</taxon>
    </lineage>
</organism>
<dbReference type="UniPathway" id="UPA00038">
    <property type="reaction ID" value="UER00491"/>
</dbReference>
<evidence type="ECO:0000256" key="6">
    <source>
        <dbReference type="ARBA" id="ARBA00023027"/>
    </source>
</evidence>
<dbReference type="SUPFAM" id="SSF51735">
    <property type="entry name" value="NAD(P)-binding Rossmann-fold domains"/>
    <property type="match status" value="1"/>
</dbReference>
<comment type="pathway">
    <text evidence="1">Nucleotide-sugar biosynthesis; UDP-alpha-D-glucuronate biosynthesis; UDP-alpha-D-glucuronate from UDP-alpha-D-glucose: step 1/1.</text>
</comment>
<dbReference type="SMART" id="SM00984">
    <property type="entry name" value="UDPG_MGDP_dh_C"/>
    <property type="match status" value="1"/>
</dbReference>
<gene>
    <name evidence="12" type="ORF">TRIADDRAFT_57391</name>
</gene>
<dbReference type="InterPro" id="IPR008927">
    <property type="entry name" value="6-PGluconate_DH-like_C_sf"/>
</dbReference>
<evidence type="ECO:0000256" key="5">
    <source>
        <dbReference type="ARBA" id="ARBA00023002"/>
    </source>
</evidence>
<dbReference type="OrthoDB" id="5059218at2759"/>
<feature type="binding site" evidence="10">
    <location>
        <begin position="148"/>
        <end position="149"/>
    </location>
    <ligand>
        <name>NAD(+)</name>
        <dbReference type="ChEBI" id="CHEBI:57540"/>
    </ligand>
</feature>
<dbReference type="GO" id="GO:0003979">
    <property type="term" value="F:UDP-glucose 6-dehydrogenase activity"/>
    <property type="evidence" value="ECO:0007669"/>
    <property type="project" value="UniProtKB-EC"/>
</dbReference>
<feature type="active site" description="Nucleophile" evidence="9">
    <location>
        <position position="294"/>
    </location>
</feature>
<dbReference type="InterPro" id="IPR017476">
    <property type="entry name" value="UDP-Glc/GDP-Man"/>
</dbReference>
<evidence type="ECO:0000259" key="11">
    <source>
        <dbReference type="SMART" id="SM00984"/>
    </source>
</evidence>
<dbReference type="Gene3D" id="3.40.50.720">
    <property type="entry name" value="NAD(P)-binding Rossmann-like Domain"/>
    <property type="match status" value="2"/>
</dbReference>
<evidence type="ECO:0000256" key="9">
    <source>
        <dbReference type="PIRSR" id="PIRSR500133-1"/>
    </source>
</evidence>
<feature type="binding site" evidence="10">
    <location>
        <position position="54"/>
    </location>
    <ligand>
        <name>NAD(+)</name>
        <dbReference type="ChEBI" id="CHEBI:57540"/>
    </ligand>
</feature>
<evidence type="ECO:0000256" key="4">
    <source>
        <dbReference type="ARBA" id="ARBA00015132"/>
    </source>
</evidence>
<dbReference type="SUPFAM" id="SSF48179">
    <property type="entry name" value="6-phosphogluconate dehydrogenase C-terminal domain-like"/>
    <property type="match status" value="1"/>
</dbReference>
<feature type="binding site" evidence="10">
    <location>
        <begin position="294"/>
        <end position="297"/>
    </location>
    <ligand>
        <name>NAD(+)</name>
        <dbReference type="ChEBI" id="CHEBI:57540"/>
    </ligand>
</feature>
<evidence type="ECO:0000256" key="2">
    <source>
        <dbReference type="ARBA" id="ARBA00006601"/>
    </source>
</evidence>
<dbReference type="InterPro" id="IPR014027">
    <property type="entry name" value="UDP-Glc/GDP-Man_DH_C"/>
</dbReference>
<dbReference type="PIRSF" id="PIRSF000124">
    <property type="entry name" value="UDPglc_GDPman_dh"/>
    <property type="match status" value="1"/>
</dbReference>
<protein>
    <recommendedName>
        <fullName evidence="4 8">UDP-glucose 6-dehydrogenase</fullName>
        <ecNumber evidence="3 8">1.1.1.22</ecNumber>
    </recommendedName>
</protein>
<sequence length="492" mass="54474">MQKDQTSNAPGSNHIQPFTPRINCICCIGAGYVGGPTCAVIALKCPEIQVLIVDKNQDRINAWNGETLPIYEPGLDEIVKHCRGRNLFFSTDIDAGIRDAQLIFISVNTPTKTYGIGKGRATDLQFVEAAARHIGQIATGKKIIVEKSTVPVKAAESIAKILYSNIDDNVSFEVLSNPEFLAEGTAINDLLQPDRVLIGGSQTDPGIEAINQLAWVYEHWVPPSKVLRTNVWSSELSKLASNAFLAQKVSSINAVSAICEATGADISDVAHSIGLDKRIGSKYLQASIGFGGSCFQKDVLSLTYICEALNLTEVADYWHQVVVMNNYQKKRFARKIIQCLFHTVSNKRIAIFGFTFKKDTADTRESSSIYVGKYLMDEEARLVVYDPKADKGQIISDLREVSSQDPQRVDRLVSVINDPYDAAKDAHAIVICTEWDEFKALDYEKIYNSMYKPAYIFDGRIILDHAALLRIGFHVEVVGKVMKKPVNDLTPF</sequence>
<dbReference type="STRING" id="10228.B3RZB4"/>
<dbReference type="GO" id="GO:0006065">
    <property type="term" value="P:UDP-glucuronate biosynthetic process"/>
    <property type="evidence" value="ECO:0007669"/>
    <property type="project" value="UniProtKB-UniPathway"/>
</dbReference>
<keyword evidence="13" id="KW-1185">Reference proteome</keyword>
<dbReference type="GeneID" id="6754552"/>
<evidence type="ECO:0000313" key="12">
    <source>
        <dbReference type="EMBL" id="EDV23813.1"/>
    </source>
</evidence>
<dbReference type="AlphaFoldDB" id="B3RZB4"/>
<dbReference type="Pfam" id="PF00984">
    <property type="entry name" value="UDPG_MGDP_dh"/>
    <property type="match status" value="1"/>
</dbReference>
<dbReference type="PIRSF" id="PIRSF500133">
    <property type="entry name" value="UDPglc_DH_euk"/>
    <property type="match status" value="1"/>
</dbReference>
<feature type="domain" description="UDP-glucose/GDP-mannose dehydrogenase C-terminal" evidence="11">
    <location>
        <begin position="350"/>
        <end position="465"/>
    </location>
</feature>
<dbReference type="FunFam" id="1.20.5.100:FF:000001">
    <property type="entry name" value="UDP-glucose 6-dehydrogenase"/>
    <property type="match status" value="1"/>
</dbReference>
<dbReference type="InterPro" id="IPR036220">
    <property type="entry name" value="UDP-Glc/GDP-Man_DH_C_sf"/>
</dbReference>
<dbReference type="SUPFAM" id="SSF52413">
    <property type="entry name" value="UDP-glucose/GDP-mannose dehydrogenase C-terminal domain"/>
    <property type="match status" value="1"/>
</dbReference>
<dbReference type="InParanoid" id="B3RZB4"/>
<reference evidence="12 13" key="1">
    <citation type="journal article" date="2008" name="Nature">
        <title>The Trichoplax genome and the nature of placozoans.</title>
        <authorList>
            <person name="Srivastava M."/>
            <person name="Begovic E."/>
            <person name="Chapman J."/>
            <person name="Putnam N.H."/>
            <person name="Hellsten U."/>
            <person name="Kawashima T."/>
            <person name="Kuo A."/>
            <person name="Mitros T."/>
            <person name="Salamov A."/>
            <person name="Carpenter M.L."/>
            <person name="Signorovitch A.Y."/>
            <person name="Moreno M.A."/>
            <person name="Kamm K."/>
            <person name="Grimwood J."/>
            <person name="Schmutz J."/>
            <person name="Shapiro H."/>
            <person name="Grigoriev I.V."/>
            <person name="Buss L.W."/>
            <person name="Schierwater B."/>
            <person name="Dellaporta S.L."/>
            <person name="Rokhsar D.S."/>
        </authorList>
    </citation>
    <scope>NUCLEOTIDE SEQUENCE [LARGE SCALE GENOMIC DNA]</scope>
    <source>
        <strain evidence="12 13">Grell-BS-1999</strain>
    </source>
</reference>
<dbReference type="InterPro" id="IPR036291">
    <property type="entry name" value="NAD(P)-bd_dom_sf"/>
</dbReference>
<evidence type="ECO:0000313" key="13">
    <source>
        <dbReference type="Proteomes" id="UP000009022"/>
    </source>
</evidence>
<evidence type="ECO:0000256" key="3">
    <source>
        <dbReference type="ARBA" id="ARBA00012954"/>
    </source>
</evidence>
<dbReference type="eggNOG" id="KOG2666">
    <property type="taxonomic scope" value="Eukaryota"/>
</dbReference>
<dbReference type="EC" id="1.1.1.22" evidence="3 8"/>
<evidence type="ECO:0000256" key="1">
    <source>
        <dbReference type="ARBA" id="ARBA00004701"/>
    </source>
</evidence>
<feature type="binding site" evidence="10">
    <location>
        <position position="59"/>
    </location>
    <ligand>
        <name>NAD(+)</name>
        <dbReference type="ChEBI" id="CHEBI:57540"/>
    </ligand>
</feature>
<feature type="binding site" evidence="10">
    <location>
        <begin position="107"/>
        <end position="111"/>
    </location>
    <ligand>
        <name>NAD(+)</name>
        <dbReference type="ChEBI" id="CHEBI:57540"/>
    </ligand>
</feature>
<dbReference type="InterPro" id="IPR014026">
    <property type="entry name" value="UDP-Glc/GDP-Man_DH_dimer"/>
</dbReference>
<dbReference type="FunFam" id="3.40.50.720:FF:000114">
    <property type="entry name" value="UDP-glucose 6-dehydrogenase"/>
    <property type="match status" value="1"/>
</dbReference>
<evidence type="ECO:0000256" key="10">
    <source>
        <dbReference type="PIRSR" id="PIRSR500133-3"/>
    </source>
</evidence>
<comment type="function">
    <text evidence="8">Involved in the biosynthesis of glycosaminoglycans; hyaluronan, chondroitin sulfate, and heparan sulfate.</text>
</comment>
<feature type="binding site" evidence="10">
    <location>
        <position position="364"/>
    </location>
    <ligand>
        <name>NAD(+)</name>
        <dbReference type="ChEBI" id="CHEBI:57540"/>
    </ligand>
</feature>
<dbReference type="OMA" id="CFIAVGT"/>
<dbReference type="FunFam" id="3.40.50.720:FF:000032">
    <property type="entry name" value="UDP-glucose 6-dehydrogenase"/>
    <property type="match status" value="1"/>
</dbReference>
<dbReference type="NCBIfam" id="TIGR03026">
    <property type="entry name" value="NDP-sugDHase"/>
    <property type="match status" value="1"/>
</dbReference>
<dbReference type="Gene3D" id="1.20.5.100">
    <property type="entry name" value="Cytochrome c1, transmembrane anchor, C-terminal"/>
    <property type="match status" value="1"/>
</dbReference>
<dbReference type="HOGENOM" id="CLU_023810_7_0_1"/>
<dbReference type="RefSeq" id="XP_002113339.1">
    <property type="nucleotide sequence ID" value="XM_002113303.1"/>
</dbReference>
<keyword evidence="5 8" id="KW-0560">Oxidoreductase</keyword>
<dbReference type="EMBL" id="DS985246">
    <property type="protein sequence ID" value="EDV23813.1"/>
    <property type="molecule type" value="Genomic_DNA"/>
</dbReference>
<dbReference type="GO" id="GO:0051287">
    <property type="term" value="F:NAD binding"/>
    <property type="evidence" value="ECO:0007669"/>
    <property type="project" value="InterPro"/>
</dbReference>
<dbReference type="Proteomes" id="UP000009022">
    <property type="component" value="Unassembled WGS sequence"/>
</dbReference>
<dbReference type="PANTHER" id="PTHR11374:SF3">
    <property type="entry name" value="UDP-GLUCOSE 6-DEHYDROGENASE"/>
    <property type="match status" value="1"/>
</dbReference>
<dbReference type="InterPro" id="IPR001732">
    <property type="entry name" value="UDP-Glc/GDP-Man_DH_N"/>
</dbReference>
<comment type="catalytic activity">
    <reaction evidence="7 8">
        <text>UDP-alpha-D-glucose + 2 NAD(+) + H2O = UDP-alpha-D-glucuronate + 2 NADH + 3 H(+)</text>
        <dbReference type="Rhea" id="RHEA:23596"/>
        <dbReference type="ChEBI" id="CHEBI:15377"/>
        <dbReference type="ChEBI" id="CHEBI:15378"/>
        <dbReference type="ChEBI" id="CHEBI:57540"/>
        <dbReference type="ChEBI" id="CHEBI:57945"/>
        <dbReference type="ChEBI" id="CHEBI:58052"/>
        <dbReference type="ChEBI" id="CHEBI:58885"/>
        <dbReference type="EC" id="1.1.1.22"/>
    </reaction>
</comment>
<dbReference type="GO" id="GO:0006024">
    <property type="term" value="P:glycosaminoglycan biosynthetic process"/>
    <property type="evidence" value="ECO:0000318"/>
    <property type="project" value="GO_Central"/>
</dbReference>
<evidence type="ECO:0000256" key="8">
    <source>
        <dbReference type="PIRNR" id="PIRNR000124"/>
    </source>
</evidence>
<evidence type="ECO:0000256" key="7">
    <source>
        <dbReference type="ARBA" id="ARBA00047473"/>
    </source>
</evidence>
<feature type="binding site" evidence="10">
    <location>
        <begin position="29"/>
        <end position="34"/>
    </location>
    <ligand>
        <name>NAD(+)</name>
        <dbReference type="ChEBI" id="CHEBI:57540"/>
    </ligand>
</feature>
<dbReference type="KEGG" id="tad:TRIADDRAFT_57391"/>